<evidence type="ECO:0000313" key="1">
    <source>
        <dbReference type="EMBL" id="MPC16651.1"/>
    </source>
</evidence>
<dbReference type="AlphaFoldDB" id="A0A5B7D5W0"/>
<sequence>MFAIEGQHYETTPAASPLVHHASCTTRRLASSQPGYMYGKVTGGLKICKGLSPHSSPNKITLHRGVMHWTGRTPHHGVQHSDHKYYDIQYAM</sequence>
<proteinExistence type="predicted"/>
<keyword evidence="2" id="KW-1185">Reference proteome</keyword>
<dbReference type="GO" id="GO:0016620">
    <property type="term" value="F:oxidoreductase activity, acting on the aldehyde or oxo group of donors, NAD or NADP as acceptor"/>
    <property type="evidence" value="ECO:0007669"/>
    <property type="project" value="InterPro"/>
</dbReference>
<protein>
    <submittedName>
        <fullName evidence="1">Uncharacterized protein</fullName>
    </submittedName>
</protein>
<organism evidence="1 2">
    <name type="scientific">Portunus trituberculatus</name>
    <name type="common">Swimming crab</name>
    <name type="synonym">Neptunus trituberculatus</name>
    <dbReference type="NCBI Taxonomy" id="210409"/>
    <lineage>
        <taxon>Eukaryota</taxon>
        <taxon>Metazoa</taxon>
        <taxon>Ecdysozoa</taxon>
        <taxon>Arthropoda</taxon>
        <taxon>Crustacea</taxon>
        <taxon>Multicrustacea</taxon>
        <taxon>Malacostraca</taxon>
        <taxon>Eumalacostraca</taxon>
        <taxon>Eucarida</taxon>
        <taxon>Decapoda</taxon>
        <taxon>Pleocyemata</taxon>
        <taxon>Brachyura</taxon>
        <taxon>Eubrachyura</taxon>
        <taxon>Portunoidea</taxon>
        <taxon>Portunidae</taxon>
        <taxon>Portuninae</taxon>
        <taxon>Portunus</taxon>
    </lineage>
</organism>
<evidence type="ECO:0000313" key="2">
    <source>
        <dbReference type="Proteomes" id="UP000324222"/>
    </source>
</evidence>
<dbReference type="PROSITE" id="PS00071">
    <property type="entry name" value="GAPDH"/>
    <property type="match status" value="1"/>
</dbReference>
<accession>A0A5B7D5W0</accession>
<name>A0A5B7D5W0_PORTR</name>
<comment type="caution">
    <text evidence="1">The sequence shown here is derived from an EMBL/GenBank/DDBJ whole genome shotgun (WGS) entry which is preliminary data.</text>
</comment>
<gene>
    <name evidence="1" type="ORF">E2C01_009482</name>
</gene>
<dbReference type="EMBL" id="VSRR010000524">
    <property type="protein sequence ID" value="MPC16651.1"/>
    <property type="molecule type" value="Genomic_DNA"/>
</dbReference>
<dbReference type="InterPro" id="IPR020830">
    <property type="entry name" value="GlycerAld_3-P_DH_AS"/>
</dbReference>
<reference evidence="1 2" key="1">
    <citation type="submission" date="2019-05" db="EMBL/GenBank/DDBJ databases">
        <title>Another draft genome of Portunus trituberculatus and its Hox gene families provides insights of decapod evolution.</title>
        <authorList>
            <person name="Jeong J.-H."/>
            <person name="Song I."/>
            <person name="Kim S."/>
            <person name="Choi T."/>
            <person name="Kim D."/>
            <person name="Ryu S."/>
            <person name="Kim W."/>
        </authorList>
    </citation>
    <scope>NUCLEOTIDE SEQUENCE [LARGE SCALE GENOMIC DNA]</scope>
    <source>
        <tissue evidence="1">Muscle</tissue>
    </source>
</reference>
<dbReference type="Proteomes" id="UP000324222">
    <property type="component" value="Unassembled WGS sequence"/>
</dbReference>